<organism evidence="3 4">
    <name type="scientific">Frankia torreyi</name>
    <dbReference type="NCBI Taxonomy" id="1856"/>
    <lineage>
        <taxon>Bacteria</taxon>
        <taxon>Bacillati</taxon>
        <taxon>Actinomycetota</taxon>
        <taxon>Actinomycetes</taxon>
        <taxon>Frankiales</taxon>
        <taxon>Frankiaceae</taxon>
        <taxon>Frankia</taxon>
    </lineage>
</organism>
<dbReference type="AlphaFoldDB" id="A0A0D8BIQ1"/>
<dbReference type="SUPFAM" id="SSF51905">
    <property type="entry name" value="FAD/NAD(P)-binding domain"/>
    <property type="match status" value="1"/>
</dbReference>
<dbReference type="NCBIfam" id="TIGR02032">
    <property type="entry name" value="GG-red-SF"/>
    <property type="match status" value="1"/>
</dbReference>
<comment type="caution">
    <text evidence="3">The sequence shown here is derived from an EMBL/GenBank/DDBJ whole genome shotgun (WGS) entry which is preliminary data.</text>
</comment>
<dbReference type="InterPro" id="IPR002938">
    <property type="entry name" value="FAD-bd"/>
</dbReference>
<evidence type="ECO:0000256" key="1">
    <source>
        <dbReference type="SAM" id="MobiDB-lite"/>
    </source>
</evidence>
<dbReference type="RefSeq" id="WP_052680997.1">
    <property type="nucleotide sequence ID" value="NZ_JYFN01000008.1"/>
</dbReference>
<protein>
    <submittedName>
        <fullName evidence="3">Geranylgeranyl reductase family protein</fullName>
    </submittedName>
</protein>
<dbReference type="Proteomes" id="UP000032545">
    <property type="component" value="Unassembled WGS sequence"/>
</dbReference>
<reference evidence="4" key="1">
    <citation type="submission" date="2015-02" db="EMBL/GenBank/DDBJ databases">
        <title>Draft Genome of Frankia sp. CpI1-S.</title>
        <authorList>
            <person name="Oshone R.T."/>
            <person name="Ngom M."/>
            <person name="Ghodhbane-Gtari F."/>
            <person name="Gtari M."/>
            <person name="Morris K."/>
            <person name="Thomas K."/>
            <person name="Sen A."/>
            <person name="Tisa L.S."/>
        </authorList>
    </citation>
    <scope>NUCLEOTIDE SEQUENCE [LARGE SCALE GENOMIC DNA]</scope>
    <source>
        <strain evidence="4">CpI1-S</strain>
    </source>
</reference>
<dbReference type="Gene3D" id="3.50.50.60">
    <property type="entry name" value="FAD/NAD(P)-binding domain"/>
    <property type="match status" value="1"/>
</dbReference>
<dbReference type="PRINTS" id="PR00420">
    <property type="entry name" value="RNGMNOXGNASE"/>
</dbReference>
<dbReference type="PANTHER" id="PTHR42685:SF22">
    <property type="entry name" value="CONDITIONED MEDIUM FACTOR RECEPTOR 1"/>
    <property type="match status" value="1"/>
</dbReference>
<evidence type="ECO:0000313" key="3">
    <source>
        <dbReference type="EMBL" id="KJE24148.1"/>
    </source>
</evidence>
<dbReference type="PATRIC" id="fig|1502723.3.peg.6118"/>
<feature type="region of interest" description="Disordered" evidence="1">
    <location>
        <begin position="1"/>
        <end position="24"/>
    </location>
</feature>
<name>A0A0D8BIQ1_9ACTN</name>
<dbReference type="InterPro" id="IPR011777">
    <property type="entry name" value="Geranylgeranyl_Rdtase_fam"/>
</dbReference>
<dbReference type="Pfam" id="PF01494">
    <property type="entry name" value="FAD_binding_3"/>
    <property type="match status" value="1"/>
</dbReference>
<dbReference type="OrthoDB" id="9795712at2"/>
<dbReference type="EMBL" id="JYFN01000008">
    <property type="protein sequence ID" value="KJE24148.1"/>
    <property type="molecule type" value="Genomic_DNA"/>
</dbReference>
<gene>
    <name evidence="3" type="ORF">FF36_01551</name>
</gene>
<dbReference type="GO" id="GO:0071949">
    <property type="term" value="F:FAD binding"/>
    <property type="evidence" value="ECO:0007669"/>
    <property type="project" value="InterPro"/>
</dbReference>
<accession>A0A0D8BIQ1</accession>
<feature type="domain" description="FAD-binding" evidence="2">
    <location>
        <begin position="47"/>
        <end position="340"/>
    </location>
</feature>
<dbReference type="InterPro" id="IPR036188">
    <property type="entry name" value="FAD/NAD-bd_sf"/>
</dbReference>
<proteinExistence type="predicted"/>
<reference evidence="3 4" key="2">
    <citation type="journal article" date="2016" name="Genome Announc.">
        <title>Permanent Draft Genome Sequences for Two Variants of Frankia sp. Strain CpI1, the First Frankia Strain Isolated from Root Nodules of Comptonia peregrina.</title>
        <authorList>
            <person name="Oshone R."/>
            <person name="Hurst S.G.IV."/>
            <person name="Abebe-Akele F."/>
            <person name="Simpson S."/>
            <person name="Morris K."/>
            <person name="Thomas W.K."/>
            <person name="Tisa L.S."/>
        </authorList>
    </citation>
    <scope>NUCLEOTIDE SEQUENCE [LARGE SCALE GENOMIC DNA]</scope>
    <source>
        <strain evidence="4">CpI1-S</strain>
    </source>
</reference>
<dbReference type="InterPro" id="IPR050407">
    <property type="entry name" value="Geranylgeranyl_reductase"/>
</dbReference>
<dbReference type="GO" id="GO:0016628">
    <property type="term" value="F:oxidoreductase activity, acting on the CH-CH group of donors, NAD or NADP as acceptor"/>
    <property type="evidence" value="ECO:0007669"/>
    <property type="project" value="InterPro"/>
</dbReference>
<dbReference type="PANTHER" id="PTHR42685">
    <property type="entry name" value="GERANYLGERANYL DIPHOSPHATE REDUCTASE"/>
    <property type="match status" value="1"/>
</dbReference>
<sequence>MQTPSSAPTPSGPRPIPAGPAKDIDTITTATPIVRVDESADLPDRTIDVLIVGGGPAGCAAALAALRERPEASVVIADAAAFPRDKTCGDGIAPHGLDVLRDLGVTDAVAGYQPVDRMRLRTPGGAEVATPSARASYVVPREVFDARLVAAARARGAHLVRRRVRTLEFADRPRPDGRGREPVVVVNGALTARVVIGADGANSVVRRGLNLAANPPEAMAIAVRAYADLPADERPPEQFIHMTDDGWPAYAWSFPIGDGRANIGYGMLRSRLTGGDDGTSAKTVLHRTLARMLPQTPADPTTLRAHHLPLSTHRPRQPNGPVLLAGDAASLINPLTGEGIYYALLSGSLAGQAAVGAANPAGAGRRYRRSLDAELGRHLRHTALLAGLVGRRRTMMDAAVRAARTRTELYDTLVEIGLGRGTIPASSLTRLAVRRTMSGRR</sequence>
<evidence type="ECO:0000259" key="2">
    <source>
        <dbReference type="Pfam" id="PF01494"/>
    </source>
</evidence>
<evidence type="ECO:0000313" key="4">
    <source>
        <dbReference type="Proteomes" id="UP000032545"/>
    </source>
</evidence>
<keyword evidence="4" id="KW-1185">Reference proteome</keyword>